<proteinExistence type="predicted"/>
<reference evidence="3" key="1">
    <citation type="journal article" date="2019" name="Int. J. Syst. Evol. Microbiol.">
        <title>The Global Catalogue of Microorganisms (GCM) 10K type strain sequencing project: providing services to taxonomists for standard genome sequencing and annotation.</title>
        <authorList>
            <consortium name="The Broad Institute Genomics Platform"/>
            <consortium name="The Broad Institute Genome Sequencing Center for Infectious Disease"/>
            <person name="Wu L."/>
            <person name="Ma J."/>
        </authorList>
    </citation>
    <scope>NUCLEOTIDE SEQUENCE [LARGE SCALE GENOMIC DNA]</scope>
    <source>
        <strain evidence="3">CGMCC 1.14966</strain>
    </source>
</reference>
<evidence type="ECO:0008006" key="4">
    <source>
        <dbReference type="Google" id="ProtNLM"/>
    </source>
</evidence>
<keyword evidence="1" id="KW-0732">Signal</keyword>
<dbReference type="EMBL" id="BMGY01000085">
    <property type="protein sequence ID" value="GGH91744.1"/>
    <property type="molecule type" value="Genomic_DNA"/>
</dbReference>
<protein>
    <recommendedName>
        <fullName evidence="4">DUF4625 domain-containing protein</fullName>
    </recommendedName>
</protein>
<name>A0ABQ2AKY4_9BACT</name>
<evidence type="ECO:0000313" key="2">
    <source>
        <dbReference type="EMBL" id="GGH91744.1"/>
    </source>
</evidence>
<sequence length="128" mass="13724">MKPLLLRAGLLLALGLPACTKETAPGGVFLRVRNASPSPFTALVVRLPAGTTSYGALGPGQSSEYHPFAQAYRYAAVEATVANEDLRHQPYDYVGEQPLAPGRYTYVLDVEANASGQGRHLSLRLENP</sequence>
<gene>
    <name evidence="2" type="ORF">GCM10011495_40520</name>
</gene>
<evidence type="ECO:0000313" key="3">
    <source>
        <dbReference type="Proteomes" id="UP000637774"/>
    </source>
</evidence>
<accession>A0ABQ2AKY4</accession>
<dbReference type="Proteomes" id="UP000637774">
    <property type="component" value="Unassembled WGS sequence"/>
</dbReference>
<feature type="signal peptide" evidence="1">
    <location>
        <begin position="1"/>
        <end position="20"/>
    </location>
</feature>
<evidence type="ECO:0000256" key="1">
    <source>
        <dbReference type="SAM" id="SignalP"/>
    </source>
</evidence>
<keyword evidence="3" id="KW-1185">Reference proteome</keyword>
<feature type="chain" id="PRO_5046337484" description="DUF4625 domain-containing protein" evidence="1">
    <location>
        <begin position="21"/>
        <end position="128"/>
    </location>
</feature>
<dbReference type="RefSeq" id="WP_188563918.1">
    <property type="nucleotide sequence ID" value="NZ_BMGY01000085.1"/>
</dbReference>
<comment type="caution">
    <text evidence="2">The sequence shown here is derived from an EMBL/GenBank/DDBJ whole genome shotgun (WGS) entry which is preliminary data.</text>
</comment>
<organism evidence="2 3">
    <name type="scientific">Hymenobacter frigidus</name>
    <dbReference type="NCBI Taxonomy" id="1524095"/>
    <lineage>
        <taxon>Bacteria</taxon>
        <taxon>Pseudomonadati</taxon>
        <taxon>Bacteroidota</taxon>
        <taxon>Cytophagia</taxon>
        <taxon>Cytophagales</taxon>
        <taxon>Hymenobacteraceae</taxon>
        <taxon>Hymenobacter</taxon>
    </lineage>
</organism>